<comment type="caution">
    <text evidence="4">The sequence shown here is derived from an EMBL/GenBank/DDBJ whole genome shotgun (WGS) entry which is preliminary data.</text>
</comment>
<feature type="compositionally biased region" description="Acidic residues" evidence="3">
    <location>
        <begin position="91"/>
        <end position="101"/>
    </location>
</feature>
<dbReference type="Proteomes" id="UP000636479">
    <property type="component" value="Unassembled WGS sequence"/>
</dbReference>
<feature type="compositionally biased region" description="Basic and acidic residues" evidence="3">
    <location>
        <begin position="144"/>
        <end position="153"/>
    </location>
</feature>
<feature type="region of interest" description="Disordered" evidence="3">
    <location>
        <begin position="144"/>
        <end position="168"/>
    </location>
</feature>
<dbReference type="InterPro" id="IPR029071">
    <property type="entry name" value="Ubiquitin-like_domsf"/>
</dbReference>
<keyword evidence="5" id="KW-1185">Reference proteome</keyword>
<feature type="compositionally biased region" description="Polar residues" evidence="3">
    <location>
        <begin position="155"/>
        <end position="164"/>
    </location>
</feature>
<proteinExistence type="inferred from homology"/>
<protein>
    <recommendedName>
        <fullName evidence="6">Ubiquitin-like domain-containing protein</fullName>
    </recommendedName>
</protein>
<organism evidence="4 5">
    <name type="scientific">Mycena indigotica</name>
    <dbReference type="NCBI Taxonomy" id="2126181"/>
    <lineage>
        <taxon>Eukaryota</taxon>
        <taxon>Fungi</taxon>
        <taxon>Dikarya</taxon>
        <taxon>Basidiomycota</taxon>
        <taxon>Agaricomycotina</taxon>
        <taxon>Agaricomycetes</taxon>
        <taxon>Agaricomycetidae</taxon>
        <taxon>Agaricales</taxon>
        <taxon>Marasmiineae</taxon>
        <taxon>Mycenaceae</taxon>
        <taxon>Mycena</taxon>
    </lineage>
</organism>
<dbReference type="InterPro" id="IPR026183">
    <property type="entry name" value="Taxilin_fam"/>
</dbReference>
<evidence type="ECO:0000256" key="1">
    <source>
        <dbReference type="ARBA" id="ARBA00009550"/>
    </source>
</evidence>
<accession>A0A8H6SXM3</accession>
<dbReference type="GeneID" id="59344406"/>
<feature type="compositionally biased region" description="Basic and acidic residues" evidence="3">
    <location>
        <begin position="102"/>
        <end position="111"/>
    </location>
</feature>
<feature type="region of interest" description="Disordered" evidence="3">
    <location>
        <begin position="262"/>
        <end position="283"/>
    </location>
</feature>
<dbReference type="EMBL" id="JACAZF010000004">
    <property type="protein sequence ID" value="KAF7307163.1"/>
    <property type="molecule type" value="Genomic_DNA"/>
</dbReference>
<dbReference type="Pfam" id="PF09728">
    <property type="entry name" value="Taxilin"/>
    <property type="match status" value="2"/>
</dbReference>
<feature type="coiled-coil region" evidence="2">
    <location>
        <begin position="397"/>
        <end position="436"/>
    </location>
</feature>
<keyword evidence="2" id="KW-0175">Coiled coil</keyword>
<reference evidence="4" key="1">
    <citation type="submission" date="2020-05" db="EMBL/GenBank/DDBJ databases">
        <title>Mycena genomes resolve the evolution of fungal bioluminescence.</title>
        <authorList>
            <person name="Tsai I.J."/>
        </authorList>
    </citation>
    <scope>NUCLEOTIDE SEQUENCE</scope>
    <source>
        <strain evidence="4">171206Taipei</strain>
    </source>
</reference>
<dbReference type="PANTHER" id="PTHR16127:SF13">
    <property type="entry name" value="GH01188P"/>
    <property type="match status" value="1"/>
</dbReference>
<name>A0A8H6SXM3_9AGAR</name>
<dbReference type="Gene3D" id="3.10.20.90">
    <property type="entry name" value="Phosphatidylinositol 3-kinase Catalytic Subunit, Chain A, domain 1"/>
    <property type="match status" value="1"/>
</dbReference>
<evidence type="ECO:0008006" key="6">
    <source>
        <dbReference type="Google" id="ProtNLM"/>
    </source>
</evidence>
<feature type="region of interest" description="Disordered" evidence="3">
    <location>
        <begin position="18"/>
        <end position="112"/>
    </location>
</feature>
<evidence type="ECO:0000256" key="3">
    <source>
        <dbReference type="SAM" id="MobiDB-lite"/>
    </source>
</evidence>
<dbReference type="OrthoDB" id="442921at2759"/>
<sequence>MPKIRARLTKFIQRLVTIVTPSSMSTSTASGRPTKPLPNGPAPPAPAAAPPAPPQQARPAANGHAKGKKKTEAPVDPATMYESLKNRIAALEEEEVLEEEEERKFTEEAQKSVKGMSETAIHAKYIELFAEFKRLERDHAKEKQKLMKDKDAAKSQLTKANQAKTKVESLARELQKDNKRLREDGKRLAQSVEDAQDELIQMRNDITKRAEKVKAQDAKYREMPDIVVKVVCRYRAELFFKISRKTKLSRLFNAWTDRMEKTGGKKASNVSESASVKSDAPPAGGTMQFIFTHNGRTVEADQTPEEAGMEDADEIVAVELMDLTEGPGTEEWEDLAEPRRLKLKKNWTDDPQEAKRSLTEIFDGVVRERLKEVLRQYELRERHFECVIRSKELEVLLSRARAAEQKQLAEIEKARAEKQSEEIQQVRKDLEEAQTGQTMLIDKLIQCSKEPNAERTQRLFASLREELEKKGPKLNKAPAHVEEVVGG</sequence>
<evidence type="ECO:0000313" key="5">
    <source>
        <dbReference type="Proteomes" id="UP000636479"/>
    </source>
</evidence>
<dbReference type="RefSeq" id="XP_037222182.1">
    <property type="nucleotide sequence ID" value="XM_037361890.1"/>
</dbReference>
<dbReference type="PANTHER" id="PTHR16127">
    <property type="entry name" value="TAXILIN"/>
    <property type="match status" value="1"/>
</dbReference>
<evidence type="ECO:0000313" key="4">
    <source>
        <dbReference type="EMBL" id="KAF7307163.1"/>
    </source>
</evidence>
<dbReference type="GO" id="GO:0019905">
    <property type="term" value="F:syntaxin binding"/>
    <property type="evidence" value="ECO:0007669"/>
    <property type="project" value="InterPro"/>
</dbReference>
<dbReference type="AlphaFoldDB" id="A0A8H6SXM3"/>
<comment type="similarity">
    <text evidence="1">Belongs to the taxilin family.</text>
</comment>
<feature type="compositionally biased region" description="Polar residues" evidence="3">
    <location>
        <begin position="19"/>
        <end position="31"/>
    </location>
</feature>
<gene>
    <name evidence="4" type="ORF">MIND_00509900</name>
</gene>
<dbReference type="SUPFAM" id="SSF54236">
    <property type="entry name" value="Ubiquitin-like"/>
    <property type="match status" value="1"/>
</dbReference>
<evidence type="ECO:0000256" key="2">
    <source>
        <dbReference type="SAM" id="Coils"/>
    </source>
</evidence>
<feature type="compositionally biased region" description="Pro residues" evidence="3">
    <location>
        <begin position="35"/>
        <end position="56"/>
    </location>
</feature>